<feature type="domain" description="Hypervirulence associated protein TUDOR" evidence="2">
    <location>
        <begin position="8"/>
        <end position="67"/>
    </location>
</feature>
<feature type="compositionally biased region" description="Basic residues" evidence="1">
    <location>
        <begin position="228"/>
        <end position="238"/>
    </location>
</feature>
<gene>
    <name evidence="3" type="ORF">BJ875DRAFT_474957</name>
</gene>
<keyword evidence="4" id="KW-1185">Reference proteome</keyword>
<evidence type="ECO:0000313" key="3">
    <source>
        <dbReference type="EMBL" id="KAG9229402.1"/>
    </source>
</evidence>
<feature type="compositionally biased region" description="Basic and acidic residues" evidence="1">
    <location>
        <begin position="157"/>
        <end position="187"/>
    </location>
</feature>
<evidence type="ECO:0000313" key="4">
    <source>
        <dbReference type="Proteomes" id="UP000824998"/>
    </source>
</evidence>
<feature type="compositionally biased region" description="Basic and acidic residues" evidence="1">
    <location>
        <begin position="38"/>
        <end position="47"/>
    </location>
</feature>
<feature type="region of interest" description="Disordered" evidence="1">
    <location>
        <begin position="1"/>
        <end position="238"/>
    </location>
</feature>
<sequence>MSGQVQDGDKVSWDWDGSHPSGTAGEVKAGEVTVTSHRGNEISKTGDESNLAVHIDRSGNDVVNATNELNVESKGSVSETNKQNGTSEQKEDEKKEDEKKEDEKKEDEKKEEHKAQRGEEKGEEKKEAESEKKEEESNSDQDEEKKDEEMPDAEADGEAKAGDKRKADEKVDAKSEKKQEENGDDKKKQKTKANGTAPINCEKKKAGRPRNDNSAPKKEKKEPAVGKAQRKTRSQGAA</sequence>
<evidence type="ECO:0000259" key="2">
    <source>
        <dbReference type="Pfam" id="PF11160"/>
    </source>
</evidence>
<dbReference type="Pfam" id="PF11160">
    <property type="entry name" value="Hva1_TUDOR"/>
    <property type="match status" value="1"/>
</dbReference>
<dbReference type="AlphaFoldDB" id="A0A9P7Y9L9"/>
<dbReference type="EMBL" id="MU251773">
    <property type="protein sequence ID" value="KAG9229402.1"/>
    <property type="molecule type" value="Genomic_DNA"/>
</dbReference>
<dbReference type="InterPro" id="IPR021331">
    <property type="entry name" value="Hva1_TUDOR"/>
</dbReference>
<name>A0A9P7Y9L9_9HELO</name>
<organism evidence="3 4">
    <name type="scientific">Amylocarpus encephaloides</name>
    <dbReference type="NCBI Taxonomy" id="45428"/>
    <lineage>
        <taxon>Eukaryota</taxon>
        <taxon>Fungi</taxon>
        <taxon>Dikarya</taxon>
        <taxon>Ascomycota</taxon>
        <taxon>Pezizomycotina</taxon>
        <taxon>Leotiomycetes</taxon>
        <taxon>Helotiales</taxon>
        <taxon>Helotiales incertae sedis</taxon>
        <taxon>Amylocarpus</taxon>
    </lineage>
</organism>
<proteinExistence type="predicted"/>
<evidence type="ECO:0000256" key="1">
    <source>
        <dbReference type="SAM" id="MobiDB-lite"/>
    </source>
</evidence>
<feature type="compositionally biased region" description="Basic and acidic residues" evidence="1">
    <location>
        <begin position="201"/>
        <end position="224"/>
    </location>
</feature>
<accession>A0A9P7Y9L9</accession>
<reference evidence="3" key="1">
    <citation type="journal article" date="2021" name="IMA Fungus">
        <title>Genomic characterization of three marine fungi, including Emericellopsis atlantica sp. nov. with signatures of a generalist lifestyle and marine biomass degradation.</title>
        <authorList>
            <person name="Hagestad O.C."/>
            <person name="Hou L."/>
            <person name="Andersen J.H."/>
            <person name="Hansen E.H."/>
            <person name="Altermark B."/>
            <person name="Li C."/>
            <person name="Kuhnert E."/>
            <person name="Cox R.J."/>
            <person name="Crous P.W."/>
            <person name="Spatafora J.W."/>
            <person name="Lail K."/>
            <person name="Amirebrahimi M."/>
            <person name="Lipzen A."/>
            <person name="Pangilinan J."/>
            <person name="Andreopoulos W."/>
            <person name="Hayes R.D."/>
            <person name="Ng V."/>
            <person name="Grigoriev I.V."/>
            <person name="Jackson S.A."/>
            <person name="Sutton T.D.S."/>
            <person name="Dobson A.D.W."/>
            <person name="Rama T."/>
        </authorList>
    </citation>
    <scope>NUCLEOTIDE SEQUENCE</scope>
    <source>
        <strain evidence="3">TRa018bII</strain>
    </source>
</reference>
<feature type="compositionally biased region" description="Basic and acidic residues" evidence="1">
    <location>
        <begin position="88"/>
        <end position="136"/>
    </location>
</feature>
<dbReference type="OrthoDB" id="2131339at2759"/>
<feature type="compositionally biased region" description="Basic and acidic residues" evidence="1">
    <location>
        <begin position="7"/>
        <end position="17"/>
    </location>
</feature>
<comment type="caution">
    <text evidence="3">The sequence shown here is derived from an EMBL/GenBank/DDBJ whole genome shotgun (WGS) entry which is preliminary data.</text>
</comment>
<feature type="compositionally biased region" description="Polar residues" evidence="1">
    <location>
        <begin position="61"/>
        <end position="87"/>
    </location>
</feature>
<protein>
    <recommendedName>
        <fullName evidence="2">Hypervirulence associated protein TUDOR domain-containing protein</fullName>
    </recommendedName>
</protein>
<dbReference type="Proteomes" id="UP000824998">
    <property type="component" value="Unassembled WGS sequence"/>
</dbReference>